<dbReference type="EMBL" id="CP013729">
    <property type="protein sequence ID" value="ALV05022.1"/>
    <property type="molecule type" value="Genomic_DNA"/>
</dbReference>
<sequence length="62" mass="6855">MSTKEHRALDPLILRLKEASLRKLIAAANDAFRNGTLREVRHGVGLHPQPNQNCQGQTGTSH</sequence>
<keyword evidence="3" id="KW-1185">Reference proteome</keyword>
<organism evidence="2 3">
    <name type="scientific">Roseateles depolymerans</name>
    <dbReference type="NCBI Taxonomy" id="76731"/>
    <lineage>
        <taxon>Bacteria</taxon>
        <taxon>Pseudomonadati</taxon>
        <taxon>Pseudomonadota</taxon>
        <taxon>Betaproteobacteria</taxon>
        <taxon>Burkholderiales</taxon>
        <taxon>Sphaerotilaceae</taxon>
        <taxon>Roseateles</taxon>
    </lineage>
</organism>
<accession>A0A0U3L118</accession>
<proteinExistence type="predicted"/>
<name>A0A0U3L118_9BURK</name>
<dbReference type="RefSeq" id="WP_147307117.1">
    <property type="nucleotide sequence ID" value="NZ_CP013729.1"/>
</dbReference>
<dbReference type="Proteomes" id="UP000060699">
    <property type="component" value="Chromosome"/>
</dbReference>
<evidence type="ECO:0000313" key="2">
    <source>
        <dbReference type="EMBL" id="ALV05022.1"/>
    </source>
</evidence>
<evidence type="ECO:0000313" key="3">
    <source>
        <dbReference type="Proteomes" id="UP000060699"/>
    </source>
</evidence>
<feature type="compositionally biased region" description="Polar residues" evidence="1">
    <location>
        <begin position="49"/>
        <end position="62"/>
    </location>
</feature>
<feature type="region of interest" description="Disordered" evidence="1">
    <location>
        <begin position="43"/>
        <end position="62"/>
    </location>
</feature>
<evidence type="ECO:0000256" key="1">
    <source>
        <dbReference type="SAM" id="MobiDB-lite"/>
    </source>
</evidence>
<dbReference type="KEGG" id="rdp:RD2015_521"/>
<gene>
    <name evidence="2" type="ORF">RD2015_521</name>
</gene>
<protein>
    <submittedName>
        <fullName evidence="2">Uncharacterized protein</fullName>
    </submittedName>
</protein>
<reference evidence="2 3" key="1">
    <citation type="submission" date="2015-12" db="EMBL/GenBank/DDBJ databases">
        <title>Complete genome of Roseateles depolymerans KCTC 42856.</title>
        <authorList>
            <person name="Kim K.M."/>
        </authorList>
    </citation>
    <scope>NUCLEOTIDE SEQUENCE [LARGE SCALE GENOMIC DNA]</scope>
    <source>
        <strain evidence="2 3">KCTC 42856</strain>
    </source>
</reference>
<dbReference type="AlphaFoldDB" id="A0A0U3L118"/>